<feature type="domain" description="Enoyl reductase (ER)" evidence="2">
    <location>
        <begin position="44"/>
        <end position="288"/>
    </location>
</feature>
<proteinExistence type="predicted"/>
<dbReference type="CDD" id="cd05288">
    <property type="entry name" value="PGDH"/>
    <property type="match status" value="1"/>
</dbReference>
<dbReference type="InterPro" id="IPR020843">
    <property type="entry name" value="ER"/>
</dbReference>
<dbReference type="Proteomes" id="UP000004030">
    <property type="component" value="Unassembled WGS sequence"/>
</dbReference>
<dbReference type="SUPFAM" id="SSF51735">
    <property type="entry name" value="NAD(P)-binding Rossmann-fold domains"/>
    <property type="match status" value="1"/>
</dbReference>
<dbReference type="SUPFAM" id="SSF50129">
    <property type="entry name" value="GroES-like"/>
    <property type="match status" value="1"/>
</dbReference>
<organism evidence="3 4">
    <name type="scientific">Novosphingobium pentaromativorans US6-1</name>
    <dbReference type="NCBI Taxonomy" id="1088721"/>
    <lineage>
        <taxon>Bacteria</taxon>
        <taxon>Pseudomonadati</taxon>
        <taxon>Pseudomonadota</taxon>
        <taxon>Alphaproteobacteria</taxon>
        <taxon>Sphingomonadales</taxon>
        <taxon>Sphingomonadaceae</taxon>
        <taxon>Novosphingobium</taxon>
    </lineage>
</organism>
<comment type="caution">
    <text evidence="3">The sequence shown here is derived from an EMBL/GenBank/DDBJ whole genome shotgun (WGS) entry which is preliminary data.</text>
</comment>
<dbReference type="PANTHER" id="PTHR43205:SF7">
    <property type="entry name" value="PROSTAGLANDIN REDUCTASE 1"/>
    <property type="match status" value="1"/>
</dbReference>
<reference evidence="3 4" key="1">
    <citation type="journal article" date="2012" name="J. Bacteriol.">
        <title>Genome sequence of benzo(a)pyrene-degrading bacterium Novosphingobium pentaromativorans US6-1.</title>
        <authorList>
            <person name="Luo Y.R."/>
            <person name="Kang S.G."/>
            <person name="Kim S.J."/>
            <person name="Kim M.R."/>
            <person name="Li N."/>
            <person name="Lee J.H."/>
            <person name="Kwon K.K."/>
        </authorList>
    </citation>
    <scope>NUCLEOTIDE SEQUENCE [LARGE SCALE GENOMIC DNA]</scope>
    <source>
        <strain evidence="3 4">US6-1</strain>
    </source>
</reference>
<dbReference type="PANTHER" id="PTHR43205">
    <property type="entry name" value="PROSTAGLANDIN REDUCTASE"/>
    <property type="match status" value="1"/>
</dbReference>
<evidence type="ECO:0000313" key="4">
    <source>
        <dbReference type="Proteomes" id="UP000004030"/>
    </source>
</evidence>
<dbReference type="InterPro" id="IPR041694">
    <property type="entry name" value="ADH_N_2"/>
</dbReference>
<dbReference type="GO" id="GO:0016628">
    <property type="term" value="F:oxidoreductase activity, acting on the CH-CH group of donors, NAD or NADP as acceptor"/>
    <property type="evidence" value="ECO:0007669"/>
    <property type="project" value="InterPro"/>
</dbReference>
<keyword evidence="1" id="KW-0560">Oxidoreductase</keyword>
<dbReference type="Gene3D" id="3.90.180.10">
    <property type="entry name" value="Medium-chain alcohol dehydrogenases, catalytic domain"/>
    <property type="match status" value="1"/>
</dbReference>
<evidence type="ECO:0000313" key="3">
    <source>
        <dbReference type="EMBL" id="EHJ62388.1"/>
    </source>
</evidence>
<dbReference type="Gene3D" id="3.40.50.720">
    <property type="entry name" value="NAD(P)-binding Rossmann-like Domain"/>
    <property type="match status" value="1"/>
</dbReference>
<dbReference type="PATRIC" id="fig|1088721.3.peg.510"/>
<dbReference type="InterPro" id="IPR013149">
    <property type="entry name" value="ADH-like_C"/>
</dbReference>
<evidence type="ECO:0000256" key="1">
    <source>
        <dbReference type="ARBA" id="ARBA00023002"/>
    </source>
</evidence>
<dbReference type="EMBL" id="AGFM01000008">
    <property type="protein sequence ID" value="EHJ62388.1"/>
    <property type="molecule type" value="Genomic_DNA"/>
</dbReference>
<dbReference type="STRING" id="1088721.JI59_17505"/>
<dbReference type="AlphaFoldDB" id="G6E848"/>
<accession>G6E848</accession>
<dbReference type="FunFam" id="3.40.50.720:FF:000121">
    <property type="entry name" value="Prostaglandin reductase 2"/>
    <property type="match status" value="1"/>
</dbReference>
<dbReference type="InterPro" id="IPR045010">
    <property type="entry name" value="MDR_fam"/>
</dbReference>
<name>G6E848_9SPHN</name>
<keyword evidence="4" id="KW-1185">Reference proteome</keyword>
<dbReference type="InterPro" id="IPR011032">
    <property type="entry name" value="GroES-like_sf"/>
</dbReference>
<dbReference type="SMART" id="SM00829">
    <property type="entry name" value="PKS_ER"/>
    <property type="match status" value="1"/>
</dbReference>
<sequence length="321" mass="34608">MREDFEYREDPAPTADTLADGGLILRNKAFLCAPTMRNWMEAPGNSLYPSIPIGSAIMAPAVCEVVASRRDDVPVGTRVMAITSWQDFQQVDTSHDVTPIPDWMGDVDALGLYGINGVTAYIGITRIGRPKAGETVVVSGAAGSTGVTAAQVAKALGCRVIGIAGGKRKCDWLIEEIGLDGAVDYRAGDVQGQLAQLCPQGIDVFYDNVGGEILQAAIENMAVFGRIVLCGQIASYNDDGPVPGPTNMMRLIYGNIRMEGFLCLAYADVFPEAREKLREWKEAGRMIHREDVRPGFEKLPETYNALFDGSNSGTLIGIVEE</sequence>
<dbReference type="eggNOG" id="COG2130">
    <property type="taxonomic scope" value="Bacteria"/>
</dbReference>
<dbReference type="InterPro" id="IPR036291">
    <property type="entry name" value="NAD(P)-bd_dom_sf"/>
</dbReference>
<dbReference type="Pfam" id="PF16884">
    <property type="entry name" value="ADH_N_2"/>
    <property type="match status" value="1"/>
</dbReference>
<gene>
    <name evidence="3" type="ORF">NSU_0519</name>
</gene>
<dbReference type="Pfam" id="PF00107">
    <property type="entry name" value="ADH_zinc_N"/>
    <property type="match status" value="1"/>
</dbReference>
<evidence type="ECO:0000259" key="2">
    <source>
        <dbReference type="SMART" id="SM00829"/>
    </source>
</evidence>
<protein>
    <recommendedName>
        <fullName evidence="2">Enoyl reductase (ER) domain-containing protein</fullName>
    </recommendedName>
</protein>